<dbReference type="GO" id="GO:0006730">
    <property type="term" value="P:one-carbon metabolic process"/>
    <property type="evidence" value="ECO:0007669"/>
    <property type="project" value="UniProtKB-KW"/>
</dbReference>
<sequence>MYILCLNCNDRPGIVAAVANALCHSNCNIEESSQFYDPYANQFFMRVMFSPVTEGAQKTFRTMFGAVAGKFSMSWNMRKMDEPVKMLVLVSKEDHCLNDIIYRWRTKQLNIEIVGVVSNHELNRGLSEQFGLNFYYVPTQGMDKDAIDEQHFRIIEETDTELIVLARYMQILSENMCQKYAGRVINIHHSFLPGFKGAKPYHRAYERGVKLIGATAHFVTRDLDEGPIIEQDVMRIDHRDFPKKLQIRGQDTEARVLSRAIEMYTERRIFLHGSRTVIL</sequence>
<dbReference type="SUPFAM" id="SSF55021">
    <property type="entry name" value="ACT-like"/>
    <property type="match status" value="1"/>
</dbReference>
<evidence type="ECO:0000256" key="2">
    <source>
        <dbReference type="ARBA" id="ARBA00022801"/>
    </source>
</evidence>
<dbReference type="NCBIfam" id="NF004684">
    <property type="entry name" value="PRK06027.1"/>
    <property type="match status" value="1"/>
</dbReference>
<name>A0A2G6MTP6_9BACT</name>
<accession>A0A2G6MTP6</accession>
<feature type="domain" description="Formyl transferase N-terminal" evidence="5">
    <location>
        <begin position="85"/>
        <end position="261"/>
    </location>
</feature>
<comment type="pathway">
    <text evidence="3">Purine metabolism; IMP biosynthesis via de novo pathway; formate from 10-formyl-5,6,7,8-tetrahydrofolate: step 1/1.</text>
</comment>
<evidence type="ECO:0000256" key="1">
    <source>
        <dbReference type="ARBA" id="ARBA00022563"/>
    </source>
</evidence>
<dbReference type="CDD" id="cd04875">
    <property type="entry name" value="ACT_F4HF-DF"/>
    <property type="match status" value="1"/>
</dbReference>
<keyword evidence="2 3" id="KW-0378">Hydrolase</keyword>
<dbReference type="EMBL" id="PDTI01000009">
    <property type="protein sequence ID" value="PIE63336.1"/>
    <property type="molecule type" value="Genomic_DNA"/>
</dbReference>
<evidence type="ECO:0000256" key="4">
    <source>
        <dbReference type="NCBIfam" id="TIGR00655"/>
    </source>
</evidence>
<dbReference type="PRINTS" id="PR01575">
    <property type="entry name" value="FFH4HYDRLASE"/>
</dbReference>
<gene>
    <name evidence="3 6" type="primary">purU</name>
    <name evidence="6" type="ORF">CSA25_00650</name>
</gene>
<dbReference type="SUPFAM" id="SSF53328">
    <property type="entry name" value="Formyltransferase"/>
    <property type="match status" value="1"/>
</dbReference>
<keyword evidence="3" id="KW-0658">Purine biosynthesis</keyword>
<dbReference type="Pfam" id="PF00551">
    <property type="entry name" value="Formyl_trans_N"/>
    <property type="match status" value="1"/>
</dbReference>
<dbReference type="InterPro" id="IPR004810">
    <property type="entry name" value="PurU"/>
</dbReference>
<evidence type="ECO:0000259" key="5">
    <source>
        <dbReference type="Pfam" id="PF00551"/>
    </source>
</evidence>
<dbReference type="Proteomes" id="UP000231203">
    <property type="component" value="Unassembled WGS sequence"/>
</dbReference>
<dbReference type="UniPathway" id="UPA00074">
    <property type="reaction ID" value="UER00170"/>
</dbReference>
<dbReference type="CDD" id="cd08648">
    <property type="entry name" value="FMT_core_Formyl-FH4-Hydrolase_C"/>
    <property type="match status" value="1"/>
</dbReference>
<evidence type="ECO:0000313" key="7">
    <source>
        <dbReference type="Proteomes" id="UP000231203"/>
    </source>
</evidence>
<dbReference type="GO" id="GO:0008864">
    <property type="term" value="F:formyltetrahydrofolate deformylase activity"/>
    <property type="evidence" value="ECO:0007669"/>
    <property type="project" value="UniProtKB-UniRule"/>
</dbReference>
<feature type="active site" evidence="3">
    <location>
        <position position="224"/>
    </location>
</feature>
<comment type="caution">
    <text evidence="6">The sequence shown here is derived from an EMBL/GenBank/DDBJ whole genome shotgun (WGS) entry which is preliminary data.</text>
</comment>
<evidence type="ECO:0000256" key="3">
    <source>
        <dbReference type="HAMAP-Rule" id="MF_01927"/>
    </source>
</evidence>
<protein>
    <recommendedName>
        <fullName evidence="3 4">Formyltetrahydrofolate deformylase</fullName>
        <ecNumber evidence="3 4">3.5.1.10</ecNumber>
    </recommendedName>
    <alternativeName>
        <fullName evidence="3">Formyl-FH(4) hydrolase</fullName>
    </alternativeName>
</protein>
<organism evidence="6 7">
    <name type="scientific">Desulfobacter postgatei</name>
    <dbReference type="NCBI Taxonomy" id="2293"/>
    <lineage>
        <taxon>Bacteria</taxon>
        <taxon>Pseudomonadati</taxon>
        <taxon>Thermodesulfobacteriota</taxon>
        <taxon>Desulfobacteria</taxon>
        <taxon>Desulfobacterales</taxon>
        <taxon>Desulfobacteraceae</taxon>
        <taxon>Desulfobacter</taxon>
    </lineage>
</organism>
<dbReference type="PANTHER" id="PTHR42706">
    <property type="entry name" value="FORMYLTETRAHYDROFOLATE DEFORMYLASE"/>
    <property type="match status" value="1"/>
</dbReference>
<dbReference type="EC" id="3.5.1.10" evidence="3 4"/>
<reference evidence="6 7" key="1">
    <citation type="submission" date="2017-10" db="EMBL/GenBank/DDBJ databases">
        <title>Novel microbial diversity and functional potential in the marine mammal oral microbiome.</title>
        <authorList>
            <person name="Dudek N.K."/>
            <person name="Sun C.L."/>
            <person name="Burstein D."/>
            <person name="Kantor R.S."/>
            <person name="Aliaga Goltsman D.S."/>
            <person name="Bik E.M."/>
            <person name="Thomas B.C."/>
            <person name="Banfield J.F."/>
            <person name="Relman D.A."/>
        </authorList>
    </citation>
    <scope>NUCLEOTIDE SEQUENCE [LARGE SCALE GENOMIC DNA]</scope>
    <source>
        <strain evidence="6">DOLJORAL78_47_202</strain>
    </source>
</reference>
<dbReference type="InterPro" id="IPR045865">
    <property type="entry name" value="ACT-like_dom_sf"/>
</dbReference>
<dbReference type="InterPro" id="IPR036477">
    <property type="entry name" value="Formyl_transf_N_sf"/>
</dbReference>
<comment type="function">
    <text evidence="3">Catalyzes the hydrolysis of 10-formyltetrahydrofolate (formyl-FH4) to formate and tetrahydrofolate (FH4).</text>
</comment>
<proteinExistence type="inferred from homology"/>
<keyword evidence="1 3" id="KW-0554">One-carbon metabolism</keyword>
<dbReference type="PIRSF" id="PIRSF036480">
    <property type="entry name" value="FormyFH4_hydr"/>
    <property type="match status" value="1"/>
</dbReference>
<comment type="catalytic activity">
    <reaction evidence="3">
        <text>(6R)-10-formyltetrahydrofolate + H2O = (6S)-5,6,7,8-tetrahydrofolate + formate + H(+)</text>
        <dbReference type="Rhea" id="RHEA:19833"/>
        <dbReference type="ChEBI" id="CHEBI:15377"/>
        <dbReference type="ChEBI" id="CHEBI:15378"/>
        <dbReference type="ChEBI" id="CHEBI:15740"/>
        <dbReference type="ChEBI" id="CHEBI:57453"/>
        <dbReference type="ChEBI" id="CHEBI:195366"/>
        <dbReference type="EC" id="3.5.1.10"/>
    </reaction>
</comment>
<dbReference type="Gene3D" id="3.30.70.260">
    <property type="match status" value="1"/>
</dbReference>
<evidence type="ECO:0000313" key="6">
    <source>
        <dbReference type="EMBL" id="PIE63336.1"/>
    </source>
</evidence>
<dbReference type="InterPro" id="IPR002376">
    <property type="entry name" value="Formyl_transf_N"/>
</dbReference>
<dbReference type="PANTHER" id="PTHR42706:SF1">
    <property type="entry name" value="FORMYLTETRAHYDROFOLATE DEFORMYLASE 2, MITOCHONDRIAL"/>
    <property type="match status" value="1"/>
</dbReference>
<dbReference type="InterPro" id="IPR041729">
    <property type="entry name" value="Formyl-FH4-Hydrolase_C"/>
</dbReference>
<dbReference type="NCBIfam" id="TIGR00655">
    <property type="entry name" value="PurU"/>
    <property type="match status" value="1"/>
</dbReference>
<comment type="similarity">
    <text evidence="3">Belongs to the PurU family.</text>
</comment>
<dbReference type="AlphaFoldDB" id="A0A2G6MTP6"/>
<dbReference type="Gene3D" id="3.40.50.170">
    <property type="entry name" value="Formyl transferase, N-terminal domain"/>
    <property type="match status" value="1"/>
</dbReference>
<dbReference type="InterPro" id="IPR044074">
    <property type="entry name" value="PurU_ACT"/>
</dbReference>
<dbReference type="GO" id="GO:0006189">
    <property type="term" value="P:'de novo' IMP biosynthetic process"/>
    <property type="evidence" value="ECO:0007669"/>
    <property type="project" value="UniProtKB-UniRule"/>
</dbReference>
<dbReference type="HAMAP" id="MF_01927">
    <property type="entry name" value="PurU"/>
    <property type="match status" value="1"/>
</dbReference>